<dbReference type="SUPFAM" id="SSF47240">
    <property type="entry name" value="Ferritin-like"/>
    <property type="match status" value="1"/>
</dbReference>
<accession>A0A1K2IQC1</accession>
<dbReference type="AlphaFoldDB" id="A0A1K2IQC1"/>
<evidence type="ECO:0000313" key="5">
    <source>
        <dbReference type="Proteomes" id="UP000182544"/>
    </source>
</evidence>
<dbReference type="PROSITE" id="PS00819">
    <property type="entry name" value="DPS_2"/>
    <property type="match status" value="1"/>
</dbReference>
<dbReference type="GO" id="GO:0008199">
    <property type="term" value="F:ferric iron binding"/>
    <property type="evidence" value="ECO:0007669"/>
    <property type="project" value="InterPro"/>
</dbReference>
<gene>
    <name evidence="4" type="ORF">SAMN05428642_103393</name>
</gene>
<dbReference type="InterPro" id="IPR002177">
    <property type="entry name" value="DPS_DNA-bd"/>
</dbReference>
<proteinExistence type="inferred from homology"/>
<dbReference type="PRINTS" id="PR01346">
    <property type="entry name" value="HELNAPAPROT"/>
</dbReference>
<dbReference type="Gene3D" id="1.20.1260.10">
    <property type="match status" value="1"/>
</dbReference>
<organism evidence="4 5">
    <name type="scientific">Flaviramulus basaltis</name>
    <dbReference type="NCBI Taxonomy" id="369401"/>
    <lineage>
        <taxon>Bacteria</taxon>
        <taxon>Pseudomonadati</taxon>
        <taxon>Bacteroidota</taxon>
        <taxon>Flavobacteriia</taxon>
        <taxon>Flavobacteriales</taxon>
        <taxon>Flavobacteriaceae</taxon>
        <taxon>Flaviramulus</taxon>
    </lineage>
</organism>
<dbReference type="PROSITE" id="PS00818">
    <property type="entry name" value="DPS_1"/>
    <property type="match status" value="1"/>
</dbReference>
<dbReference type="InterPro" id="IPR009078">
    <property type="entry name" value="Ferritin-like_SF"/>
</dbReference>
<evidence type="ECO:0000259" key="3">
    <source>
        <dbReference type="Pfam" id="PF00210"/>
    </source>
</evidence>
<dbReference type="GO" id="GO:0003677">
    <property type="term" value="F:DNA binding"/>
    <property type="evidence" value="ECO:0007669"/>
    <property type="project" value="UniProtKB-KW"/>
</dbReference>
<sequence>MNNKNTYKMKLNSLGLDTKKTKDLADDLNQLLANFQIYYQNLRGIHWNIKGKRFFDLHVKFEELYTDANMKVDLIAERILTLGETPLHTFEDYTAKGSVPVGKNISQDEKAVTLIVDSLTQLLKIERQILDKSDDANDEGTNSMMSDFITEQEKTVWMMKAWLS</sequence>
<protein>
    <submittedName>
        <fullName evidence="4">Starvation-inducible DNA-binding protein</fullName>
    </submittedName>
</protein>
<name>A0A1K2IQC1_9FLAO</name>
<dbReference type="GO" id="GO:0016722">
    <property type="term" value="F:oxidoreductase activity, acting on metal ions"/>
    <property type="evidence" value="ECO:0007669"/>
    <property type="project" value="InterPro"/>
</dbReference>
<dbReference type="CDD" id="cd01043">
    <property type="entry name" value="DPS"/>
    <property type="match status" value="1"/>
</dbReference>
<dbReference type="PANTHER" id="PTHR42932">
    <property type="entry name" value="GENERAL STRESS PROTEIN 20U"/>
    <property type="match status" value="1"/>
</dbReference>
<dbReference type="Proteomes" id="UP000182544">
    <property type="component" value="Unassembled WGS sequence"/>
</dbReference>
<dbReference type="InterPro" id="IPR023188">
    <property type="entry name" value="DPS_DNA-bd_CS"/>
</dbReference>
<dbReference type="Pfam" id="PF00210">
    <property type="entry name" value="Ferritin"/>
    <property type="match status" value="1"/>
</dbReference>
<comment type="similarity">
    <text evidence="1 2">Belongs to the Dps family.</text>
</comment>
<dbReference type="InterPro" id="IPR008331">
    <property type="entry name" value="Ferritin_DPS_dom"/>
</dbReference>
<dbReference type="PIRSF" id="PIRSF005900">
    <property type="entry name" value="Dps"/>
    <property type="match status" value="1"/>
</dbReference>
<evidence type="ECO:0000256" key="1">
    <source>
        <dbReference type="ARBA" id="ARBA00009497"/>
    </source>
</evidence>
<dbReference type="InterPro" id="IPR012347">
    <property type="entry name" value="Ferritin-like"/>
</dbReference>
<dbReference type="PANTHER" id="PTHR42932:SF1">
    <property type="entry name" value="GENERAL STRESS PROTEIN 20U"/>
    <property type="match status" value="1"/>
</dbReference>
<keyword evidence="4" id="KW-0238">DNA-binding</keyword>
<evidence type="ECO:0000256" key="2">
    <source>
        <dbReference type="RuleBase" id="RU003875"/>
    </source>
</evidence>
<feature type="domain" description="Ferritin/DPS" evidence="3">
    <location>
        <begin position="27"/>
        <end position="163"/>
    </location>
</feature>
<dbReference type="EMBL" id="FPKV01000003">
    <property type="protein sequence ID" value="SFZ93891.1"/>
    <property type="molecule type" value="Genomic_DNA"/>
</dbReference>
<evidence type="ECO:0000313" key="4">
    <source>
        <dbReference type="EMBL" id="SFZ93891.1"/>
    </source>
</evidence>
<keyword evidence="5" id="KW-1185">Reference proteome</keyword>
<reference evidence="4 5" key="1">
    <citation type="submission" date="2016-10" db="EMBL/GenBank/DDBJ databases">
        <authorList>
            <person name="de Groot N.N."/>
        </authorList>
    </citation>
    <scope>NUCLEOTIDE SEQUENCE [LARGE SCALE GENOMIC DNA]</scope>
    <source>
        <strain evidence="4 5">DSM 18180</strain>
    </source>
</reference>
<dbReference type="STRING" id="369401.SAMN05428642_103393"/>